<dbReference type="EC" id="2.1.2.11" evidence="3 6"/>
<dbReference type="AlphaFoldDB" id="A0A0W0FBL1"/>
<evidence type="ECO:0000256" key="4">
    <source>
        <dbReference type="ARBA" id="ARBA00022679"/>
    </source>
</evidence>
<evidence type="ECO:0000256" key="2">
    <source>
        <dbReference type="ARBA" id="ARBA00008676"/>
    </source>
</evidence>
<evidence type="ECO:0000256" key="6">
    <source>
        <dbReference type="RuleBase" id="RU362100"/>
    </source>
</evidence>
<evidence type="ECO:0000256" key="3">
    <source>
        <dbReference type="ARBA" id="ARBA00012618"/>
    </source>
</evidence>
<evidence type="ECO:0000313" key="8">
    <source>
        <dbReference type="Proteomes" id="UP000054988"/>
    </source>
</evidence>
<gene>
    <name evidence="7" type="ORF">WG66_13720</name>
</gene>
<comment type="caution">
    <text evidence="7">The sequence shown here is derived from an EMBL/GenBank/DDBJ whole genome shotgun (WGS) entry which is preliminary data.</text>
</comment>
<organism evidence="7 8">
    <name type="scientific">Moniliophthora roreri</name>
    <name type="common">Frosty pod rot fungus</name>
    <name type="synonym">Monilia roreri</name>
    <dbReference type="NCBI Taxonomy" id="221103"/>
    <lineage>
        <taxon>Eukaryota</taxon>
        <taxon>Fungi</taxon>
        <taxon>Dikarya</taxon>
        <taxon>Basidiomycota</taxon>
        <taxon>Agaricomycotina</taxon>
        <taxon>Agaricomycetes</taxon>
        <taxon>Agaricomycetidae</taxon>
        <taxon>Agaricales</taxon>
        <taxon>Marasmiineae</taxon>
        <taxon>Marasmiaceae</taxon>
        <taxon>Moniliophthora</taxon>
    </lineage>
</organism>
<dbReference type="PANTHER" id="PTHR20881:SF0">
    <property type="entry name" value="3-METHYL-2-OXOBUTANOATE HYDROXYMETHYLTRANSFERASE"/>
    <property type="match status" value="1"/>
</dbReference>
<evidence type="ECO:0000256" key="5">
    <source>
        <dbReference type="ARBA" id="ARBA00049172"/>
    </source>
</evidence>
<comment type="catalytic activity">
    <reaction evidence="5 6">
        <text>(6R)-5,10-methylene-5,6,7,8-tetrahydrofolate + 3-methyl-2-oxobutanoate + H2O = 2-dehydropantoate + (6S)-5,6,7,8-tetrahydrofolate</text>
        <dbReference type="Rhea" id="RHEA:11824"/>
        <dbReference type="ChEBI" id="CHEBI:11561"/>
        <dbReference type="ChEBI" id="CHEBI:11851"/>
        <dbReference type="ChEBI" id="CHEBI:15377"/>
        <dbReference type="ChEBI" id="CHEBI:15636"/>
        <dbReference type="ChEBI" id="CHEBI:57453"/>
        <dbReference type="EC" id="2.1.2.11"/>
    </reaction>
</comment>
<dbReference type="Gene3D" id="3.20.20.60">
    <property type="entry name" value="Phosphoenolpyruvate-binding domains"/>
    <property type="match status" value="1"/>
</dbReference>
<comment type="similarity">
    <text evidence="2 6">Belongs to the PanB family.</text>
</comment>
<comment type="pathway">
    <text evidence="1 6">Cofactor biosynthesis; (R)-pantothenate biosynthesis; (R)-pantoate from 3-methyl-2-oxobutanoate: step 1/2.</text>
</comment>
<proteinExistence type="inferred from homology"/>
<protein>
    <recommendedName>
        <fullName evidence="3 6">3-methyl-2-oxobutanoate hydroxymethyltransferase</fullName>
        <ecNumber evidence="3 6">2.1.2.11</ecNumber>
    </recommendedName>
</protein>
<dbReference type="Pfam" id="PF02548">
    <property type="entry name" value="Pantoate_transf"/>
    <property type="match status" value="1"/>
</dbReference>
<sequence length="323" mass="35498">MLPPRHTLFRFTQRAHDWRRCMSVRPQIPTSCQAPTTRKKVTIDTLQAMKTKKTPISMITAYDYPAAVACSSNPLVDITLVGDSLAQVCLGYASTTELTLAEMMHHTRAVARGTTHPFLVADMPFGTYMSSTEDAVRNAVRLVQEGRVDGIKMEGGLEIVGIVERLTRFGIPVMAHVGLKPQRHVSCSGFKIQGKCLAGARNILKEAEALEDAGAFSIVLEGIPKELGQCITERLKIPTIGIGAGPLTDGQVLVWDDVMGTWSGHKAKFARAFGNVRSERDSAIQQYAEAVKNRSFPTEAESYTTDKIDWDSFRSSLSLRPTE</sequence>
<dbReference type="eggNOG" id="KOG2949">
    <property type="taxonomic scope" value="Eukaryota"/>
</dbReference>
<dbReference type="GO" id="GO:0005739">
    <property type="term" value="C:mitochondrion"/>
    <property type="evidence" value="ECO:0007669"/>
    <property type="project" value="TreeGrafter"/>
</dbReference>
<dbReference type="InterPro" id="IPR015813">
    <property type="entry name" value="Pyrv/PenolPyrv_kinase-like_dom"/>
</dbReference>
<dbReference type="SUPFAM" id="SSF51621">
    <property type="entry name" value="Phosphoenolpyruvate/pyruvate domain"/>
    <property type="match status" value="1"/>
</dbReference>
<dbReference type="InterPro" id="IPR040442">
    <property type="entry name" value="Pyrv_kinase-like_dom_sf"/>
</dbReference>
<accession>A0A0W0FBL1</accession>
<evidence type="ECO:0000313" key="7">
    <source>
        <dbReference type="EMBL" id="KTB33653.1"/>
    </source>
</evidence>
<keyword evidence="4 6" id="KW-0808">Transferase</keyword>
<evidence type="ECO:0000256" key="1">
    <source>
        <dbReference type="ARBA" id="ARBA00005033"/>
    </source>
</evidence>
<dbReference type="EMBL" id="LATX01002149">
    <property type="protein sequence ID" value="KTB33653.1"/>
    <property type="molecule type" value="Genomic_DNA"/>
</dbReference>
<dbReference type="CDD" id="cd06557">
    <property type="entry name" value="KPHMT-like"/>
    <property type="match status" value="1"/>
</dbReference>
<dbReference type="GO" id="GO:0003864">
    <property type="term" value="F:3-methyl-2-oxobutanoate hydroxymethyltransferase activity"/>
    <property type="evidence" value="ECO:0007669"/>
    <property type="project" value="UniProtKB-EC"/>
</dbReference>
<dbReference type="HAMAP" id="MF_00156">
    <property type="entry name" value="PanB"/>
    <property type="match status" value="1"/>
</dbReference>
<name>A0A0W0FBL1_MONRR</name>
<keyword evidence="6" id="KW-0566">Pantothenate biosynthesis</keyword>
<comment type="function">
    <text evidence="6">Catalyzes the reversible reaction in which hydroxymethyl group from 5,10-methylenetetrahydrofolate is transferred onto alpha-ketoisovalerate to form ketopantoate.</text>
</comment>
<dbReference type="InterPro" id="IPR003700">
    <property type="entry name" value="Pantoate_hydroxy_MeTrfase"/>
</dbReference>
<reference evidence="7 8" key="1">
    <citation type="submission" date="2015-12" db="EMBL/GenBank/DDBJ databases">
        <title>Draft genome sequence of Moniliophthora roreri, the causal agent of frosty pod rot of cacao.</title>
        <authorList>
            <person name="Aime M.C."/>
            <person name="Diaz-Valderrama J.R."/>
            <person name="Kijpornyongpan T."/>
            <person name="Phillips-Mora W."/>
        </authorList>
    </citation>
    <scope>NUCLEOTIDE SEQUENCE [LARGE SCALE GENOMIC DNA]</scope>
    <source>
        <strain evidence="7 8">MCA 2952</strain>
    </source>
</reference>
<dbReference type="FunFam" id="3.20.20.60:FF:000003">
    <property type="entry name" value="3-methyl-2-oxobutanoate hydroxymethyltransferase"/>
    <property type="match status" value="1"/>
</dbReference>
<dbReference type="GO" id="GO:0015940">
    <property type="term" value="P:pantothenate biosynthetic process"/>
    <property type="evidence" value="ECO:0007669"/>
    <property type="project" value="UniProtKB-UniPathway"/>
</dbReference>
<dbReference type="PANTHER" id="PTHR20881">
    <property type="entry name" value="3-METHYL-2-OXOBUTANOATE HYDROXYMETHYLTRANSFERASE"/>
    <property type="match status" value="1"/>
</dbReference>
<dbReference type="Proteomes" id="UP000054988">
    <property type="component" value="Unassembled WGS sequence"/>
</dbReference>
<dbReference type="UniPathway" id="UPA00028">
    <property type="reaction ID" value="UER00003"/>
</dbReference>
<dbReference type="GO" id="GO:0000287">
    <property type="term" value="F:magnesium ion binding"/>
    <property type="evidence" value="ECO:0007669"/>
    <property type="project" value="TreeGrafter"/>
</dbReference>
<dbReference type="NCBIfam" id="TIGR00222">
    <property type="entry name" value="panB"/>
    <property type="match status" value="1"/>
</dbReference>
<dbReference type="NCBIfam" id="NF001452">
    <property type="entry name" value="PRK00311.1"/>
    <property type="match status" value="1"/>
</dbReference>